<proteinExistence type="inferred from homology"/>
<evidence type="ECO:0000313" key="9">
    <source>
        <dbReference type="EMBL" id="MBB5270382.1"/>
    </source>
</evidence>
<dbReference type="InterPro" id="IPR013786">
    <property type="entry name" value="AcylCoA_DH/ox_N"/>
</dbReference>
<evidence type="ECO:0000313" key="10">
    <source>
        <dbReference type="Proteomes" id="UP000532440"/>
    </source>
</evidence>
<dbReference type="InterPro" id="IPR009075">
    <property type="entry name" value="AcylCo_DH/oxidase_C"/>
</dbReference>
<dbReference type="InterPro" id="IPR046373">
    <property type="entry name" value="Acyl-CoA_Oxase/DH_mid-dom_sf"/>
</dbReference>
<accession>A0A7W8HEI9</accession>
<keyword evidence="5" id="KW-0560">Oxidoreductase</keyword>
<keyword evidence="10" id="KW-1185">Reference proteome</keyword>
<dbReference type="InterPro" id="IPR006091">
    <property type="entry name" value="Acyl-CoA_Oxase/DH_mid-dom"/>
</dbReference>
<dbReference type="RefSeq" id="WP_183963714.1">
    <property type="nucleotide sequence ID" value="NZ_BAABEW010000016.1"/>
</dbReference>
<dbReference type="Proteomes" id="UP000532440">
    <property type="component" value="Unassembled WGS sequence"/>
</dbReference>
<dbReference type="GO" id="GO:0005886">
    <property type="term" value="C:plasma membrane"/>
    <property type="evidence" value="ECO:0007669"/>
    <property type="project" value="TreeGrafter"/>
</dbReference>
<feature type="domain" description="Acyl-CoA oxidase/dehydrogenase middle" evidence="7">
    <location>
        <begin position="131"/>
        <end position="225"/>
    </location>
</feature>
<dbReference type="Pfam" id="PF00441">
    <property type="entry name" value="Acyl-CoA_dh_1"/>
    <property type="match status" value="1"/>
</dbReference>
<feature type="domain" description="Acyl-CoA dehydrogenase/oxidase N-terminal" evidence="8">
    <location>
        <begin position="6"/>
        <end position="127"/>
    </location>
</feature>
<organism evidence="9 10">
    <name type="scientific">Quisquiliibacterium transsilvanicum</name>
    <dbReference type="NCBI Taxonomy" id="1549638"/>
    <lineage>
        <taxon>Bacteria</taxon>
        <taxon>Pseudomonadati</taxon>
        <taxon>Pseudomonadota</taxon>
        <taxon>Betaproteobacteria</taxon>
        <taxon>Burkholderiales</taxon>
        <taxon>Burkholderiaceae</taxon>
        <taxon>Quisquiliibacterium</taxon>
    </lineage>
</organism>
<reference evidence="9 10" key="1">
    <citation type="submission" date="2020-08" db="EMBL/GenBank/DDBJ databases">
        <title>Genomic Encyclopedia of Type Strains, Phase IV (KMG-IV): sequencing the most valuable type-strain genomes for metagenomic binning, comparative biology and taxonomic classification.</title>
        <authorList>
            <person name="Goeker M."/>
        </authorList>
    </citation>
    <scope>NUCLEOTIDE SEQUENCE [LARGE SCALE GENOMIC DNA]</scope>
    <source>
        <strain evidence="9 10">DSM 29781</strain>
    </source>
</reference>
<evidence type="ECO:0000256" key="1">
    <source>
        <dbReference type="ARBA" id="ARBA00001974"/>
    </source>
</evidence>
<evidence type="ECO:0000256" key="2">
    <source>
        <dbReference type="ARBA" id="ARBA00009347"/>
    </source>
</evidence>
<dbReference type="InterPro" id="IPR009100">
    <property type="entry name" value="AcylCoA_DH/oxidase_NM_dom_sf"/>
</dbReference>
<evidence type="ECO:0000256" key="5">
    <source>
        <dbReference type="ARBA" id="ARBA00023002"/>
    </source>
</evidence>
<dbReference type="SUPFAM" id="SSF56645">
    <property type="entry name" value="Acyl-CoA dehydrogenase NM domain-like"/>
    <property type="match status" value="1"/>
</dbReference>
<name>A0A7W8HEI9_9BURK</name>
<keyword evidence="3" id="KW-0285">Flavoprotein</keyword>
<dbReference type="InterPro" id="IPR037069">
    <property type="entry name" value="AcylCoA_DH/ox_N_sf"/>
</dbReference>
<dbReference type="Pfam" id="PF02770">
    <property type="entry name" value="Acyl-CoA_dh_M"/>
    <property type="match status" value="1"/>
</dbReference>
<dbReference type="Gene3D" id="2.40.110.10">
    <property type="entry name" value="Butyryl-CoA Dehydrogenase, subunit A, domain 2"/>
    <property type="match status" value="1"/>
</dbReference>
<dbReference type="Pfam" id="PF02771">
    <property type="entry name" value="Acyl-CoA_dh_N"/>
    <property type="match status" value="1"/>
</dbReference>
<evidence type="ECO:0000259" key="6">
    <source>
        <dbReference type="Pfam" id="PF00441"/>
    </source>
</evidence>
<dbReference type="PANTHER" id="PTHR43292:SF4">
    <property type="entry name" value="ACYL-COA DEHYDROGENASE FADE34"/>
    <property type="match status" value="1"/>
</dbReference>
<evidence type="ECO:0000259" key="7">
    <source>
        <dbReference type="Pfam" id="PF02770"/>
    </source>
</evidence>
<comment type="similarity">
    <text evidence="2">Belongs to the acyl-CoA dehydrogenase family.</text>
</comment>
<dbReference type="PANTHER" id="PTHR43292">
    <property type="entry name" value="ACYL-COA DEHYDROGENASE"/>
    <property type="match status" value="1"/>
</dbReference>
<comment type="cofactor">
    <cofactor evidence="1">
        <name>FAD</name>
        <dbReference type="ChEBI" id="CHEBI:57692"/>
    </cofactor>
</comment>
<dbReference type="AlphaFoldDB" id="A0A7W8HEI9"/>
<dbReference type="SUPFAM" id="SSF47203">
    <property type="entry name" value="Acyl-CoA dehydrogenase C-terminal domain-like"/>
    <property type="match status" value="1"/>
</dbReference>
<dbReference type="Gene3D" id="1.20.140.10">
    <property type="entry name" value="Butyryl-CoA Dehydrogenase, subunit A, domain 3"/>
    <property type="match status" value="1"/>
</dbReference>
<evidence type="ECO:0000256" key="4">
    <source>
        <dbReference type="ARBA" id="ARBA00022827"/>
    </source>
</evidence>
<dbReference type="Gene3D" id="1.10.540.10">
    <property type="entry name" value="Acyl-CoA dehydrogenase/oxidase, N-terminal domain"/>
    <property type="match status" value="1"/>
</dbReference>
<dbReference type="FunFam" id="2.40.110.10:FF:000011">
    <property type="entry name" value="Acyl-CoA dehydrogenase FadE34"/>
    <property type="match status" value="1"/>
</dbReference>
<protein>
    <submittedName>
        <fullName evidence="9">Alkylation response protein AidB-like acyl-CoA dehydrogenase</fullName>
    </submittedName>
</protein>
<gene>
    <name evidence="9" type="ORF">HNQ70_000366</name>
</gene>
<dbReference type="GO" id="GO:0050660">
    <property type="term" value="F:flavin adenine dinucleotide binding"/>
    <property type="evidence" value="ECO:0007669"/>
    <property type="project" value="InterPro"/>
</dbReference>
<dbReference type="EMBL" id="JACHGB010000001">
    <property type="protein sequence ID" value="MBB5270382.1"/>
    <property type="molecule type" value="Genomic_DNA"/>
</dbReference>
<dbReference type="InterPro" id="IPR052161">
    <property type="entry name" value="Mycobact_Acyl-CoA_DH"/>
</dbReference>
<sequence length="409" mass="45128">MDFSDTPQEAAFRAEVRAFLEANAKRRPPGEFSQRPHQLDGAEVLAAAKAWQAKKAEAGFVGITWDPKYGGRGGSQIQQVIYHQEEAQFDVPRGFCERSVDIYLPTLIAYASQALLDRHLRPGMRGEEIWCQLFSEPAAGSDLAALRTRAERDGDDWIVNGQKVWTSRAHFSDYGLLVTRTDPSAPKHAGLTFFFVDMRSPGIELRRIRQIGGASDFNEVFFKDVRIPDAQRLGEINGGWKVAMTTLQNERLATSEVLGPDSEDLFLMASQLEIDGEPAIRSAAVREKLADWLVQTQGLKYTRFRTMTALSRGKAPGPEATIGKLVGASKLQDIASFGIDLLGLSGAVTDHELAPMDAWFQEAMLYAPGRRIAGGTDEILRNIIAERVLGLPGDVRVDKDVPFNRIPSG</sequence>
<dbReference type="InterPro" id="IPR036250">
    <property type="entry name" value="AcylCo_DH-like_C"/>
</dbReference>
<dbReference type="GO" id="GO:0016627">
    <property type="term" value="F:oxidoreductase activity, acting on the CH-CH group of donors"/>
    <property type="evidence" value="ECO:0007669"/>
    <property type="project" value="InterPro"/>
</dbReference>
<evidence type="ECO:0000256" key="3">
    <source>
        <dbReference type="ARBA" id="ARBA00022630"/>
    </source>
</evidence>
<keyword evidence="4" id="KW-0274">FAD</keyword>
<comment type="caution">
    <text evidence="9">The sequence shown here is derived from an EMBL/GenBank/DDBJ whole genome shotgun (WGS) entry which is preliminary data.</text>
</comment>
<feature type="domain" description="Acyl-CoA dehydrogenase/oxidase C-terminal" evidence="6">
    <location>
        <begin position="237"/>
        <end position="389"/>
    </location>
</feature>
<evidence type="ECO:0000259" key="8">
    <source>
        <dbReference type="Pfam" id="PF02771"/>
    </source>
</evidence>